<dbReference type="InterPro" id="IPR005130">
    <property type="entry name" value="Ser_deHydtase-like_asu"/>
</dbReference>
<dbReference type="RefSeq" id="WP_094153363.1">
    <property type="nucleotide sequence ID" value="NZ_CP020028.1"/>
</dbReference>
<comment type="catalytic activity">
    <reaction evidence="10 11">
        <text>L-serine = pyruvate + NH4(+)</text>
        <dbReference type="Rhea" id="RHEA:19169"/>
        <dbReference type="ChEBI" id="CHEBI:15361"/>
        <dbReference type="ChEBI" id="CHEBI:28938"/>
        <dbReference type="ChEBI" id="CHEBI:33384"/>
        <dbReference type="EC" id="4.3.1.17"/>
    </reaction>
</comment>
<comment type="pathway">
    <text evidence="2">Carbohydrate biosynthesis; gluconeogenesis.</text>
</comment>
<keyword evidence="8 11" id="KW-0411">Iron-sulfur</keyword>
<dbReference type="PANTHER" id="PTHR30182:SF1">
    <property type="entry name" value="L-SERINE DEHYDRATASE 1"/>
    <property type="match status" value="1"/>
</dbReference>
<protein>
    <recommendedName>
        <fullName evidence="11">L-serine dehydratase</fullName>
        <ecNumber evidence="11">4.3.1.17</ecNumber>
    </recommendedName>
</protein>
<sequence>MYMTIKEIVDAANKRQKPIYELAIEQEIEQTKKSYEEIRNKMEKNLATMENSINKSIEGDGVFSPTGLTGGDAVKIKKYRENGKTLSGDLMVLGVQNAIGVNEVNASLGVICATPTAGASGTIPGVLFSIKDTLQLSHEDMVHFLFTSALFGMIVANKACISGAYGGCQAEVGSASAMAAAAAVEAAGGTAQQSSEAFSTALQNLLGLVCDPVAGLVEIPCVKRNAIGTANALVAADIALAGVDNIINADEAIEAMYKVGRQMPRELRETGLGGIAATPTGITIKSKIFGEIQLKQ</sequence>
<dbReference type="GO" id="GO:0046872">
    <property type="term" value="F:metal ion binding"/>
    <property type="evidence" value="ECO:0007669"/>
    <property type="project" value="UniProtKB-KW"/>
</dbReference>
<accession>A0A222WH52</accession>
<dbReference type="InterPro" id="IPR051318">
    <property type="entry name" value="Fe-S_L-Ser"/>
</dbReference>
<evidence type="ECO:0000256" key="2">
    <source>
        <dbReference type="ARBA" id="ARBA00004742"/>
    </source>
</evidence>
<gene>
    <name evidence="14" type="ORF">B4V02_00450</name>
</gene>
<dbReference type="GO" id="GO:0003941">
    <property type="term" value="F:L-serine ammonia-lyase activity"/>
    <property type="evidence" value="ECO:0007669"/>
    <property type="project" value="UniProtKB-UniRule"/>
</dbReference>
<comment type="cofactor">
    <cofactor evidence="1 11">
        <name>[4Fe-4S] cluster</name>
        <dbReference type="ChEBI" id="CHEBI:49883"/>
    </cofactor>
</comment>
<dbReference type="AlphaFoldDB" id="A0A222WH52"/>
<keyword evidence="7 11" id="KW-0408">Iron</keyword>
<evidence type="ECO:0000256" key="9">
    <source>
        <dbReference type="ARBA" id="ARBA00023239"/>
    </source>
</evidence>
<dbReference type="GO" id="GO:0051539">
    <property type="term" value="F:4 iron, 4 sulfur cluster binding"/>
    <property type="evidence" value="ECO:0007669"/>
    <property type="project" value="UniProtKB-UniRule"/>
</dbReference>
<organism evidence="14 15">
    <name type="scientific">Paenibacillus kribbensis</name>
    <dbReference type="NCBI Taxonomy" id="172713"/>
    <lineage>
        <taxon>Bacteria</taxon>
        <taxon>Bacillati</taxon>
        <taxon>Bacillota</taxon>
        <taxon>Bacilli</taxon>
        <taxon>Bacillales</taxon>
        <taxon>Paenibacillaceae</taxon>
        <taxon>Paenibacillus</taxon>
    </lineage>
</organism>
<keyword evidence="4 11" id="KW-0312">Gluconeogenesis</keyword>
<dbReference type="GO" id="GO:0006094">
    <property type="term" value="P:gluconeogenesis"/>
    <property type="evidence" value="ECO:0007669"/>
    <property type="project" value="UniProtKB-KW"/>
</dbReference>
<comment type="similarity">
    <text evidence="3 11">Belongs to the iron-sulfur dependent L-serine dehydratase family.</text>
</comment>
<keyword evidence="15" id="KW-1185">Reference proteome</keyword>
<evidence type="ECO:0000256" key="1">
    <source>
        <dbReference type="ARBA" id="ARBA00001966"/>
    </source>
</evidence>
<evidence type="ECO:0000313" key="15">
    <source>
        <dbReference type="Proteomes" id="UP000214666"/>
    </source>
</evidence>
<evidence type="ECO:0000256" key="4">
    <source>
        <dbReference type="ARBA" id="ARBA00022432"/>
    </source>
</evidence>
<dbReference type="KEGG" id="pkb:B4V02_00450"/>
<dbReference type="NCBIfam" id="TIGR00718">
    <property type="entry name" value="sda_alpha"/>
    <property type="match status" value="1"/>
</dbReference>
<evidence type="ECO:0000259" key="13">
    <source>
        <dbReference type="Pfam" id="PF03313"/>
    </source>
</evidence>
<evidence type="ECO:0000256" key="3">
    <source>
        <dbReference type="ARBA" id="ARBA00008636"/>
    </source>
</evidence>
<dbReference type="EC" id="4.3.1.17" evidence="11"/>
<name>A0A222WH52_9BACL</name>
<keyword evidence="6 11" id="KW-0479">Metal-binding</keyword>
<evidence type="ECO:0000256" key="7">
    <source>
        <dbReference type="ARBA" id="ARBA00023004"/>
    </source>
</evidence>
<dbReference type="Pfam" id="PF03313">
    <property type="entry name" value="SDH_alpha"/>
    <property type="match status" value="1"/>
</dbReference>
<evidence type="ECO:0000256" key="12">
    <source>
        <dbReference type="SAM" id="Coils"/>
    </source>
</evidence>
<dbReference type="OrthoDB" id="9805537at2"/>
<feature type="domain" description="Serine dehydratase-like alpha subunit" evidence="13">
    <location>
        <begin position="15"/>
        <end position="276"/>
    </location>
</feature>
<keyword evidence="5 11" id="KW-0004">4Fe-4S</keyword>
<evidence type="ECO:0000313" key="14">
    <source>
        <dbReference type="EMBL" id="ASR45283.1"/>
    </source>
</evidence>
<dbReference type="PANTHER" id="PTHR30182">
    <property type="entry name" value="L-SERINE DEHYDRATASE"/>
    <property type="match status" value="1"/>
</dbReference>
<proteinExistence type="inferred from homology"/>
<dbReference type="STRING" id="172713.GCA_001705305_03065"/>
<feature type="coiled-coil region" evidence="12">
    <location>
        <begin position="21"/>
        <end position="52"/>
    </location>
</feature>
<evidence type="ECO:0000256" key="6">
    <source>
        <dbReference type="ARBA" id="ARBA00022723"/>
    </source>
</evidence>
<dbReference type="InterPro" id="IPR004642">
    <property type="entry name" value="Ser_deHydtase_asu"/>
</dbReference>
<dbReference type="EMBL" id="CP020028">
    <property type="protein sequence ID" value="ASR45283.1"/>
    <property type="molecule type" value="Genomic_DNA"/>
</dbReference>
<evidence type="ECO:0000256" key="11">
    <source>
        <dbReference type="RuleBase" id="RU366059"/>
    </source>
</evidence>
<dbReference type="Proteomes" id="UP000214666">
    <property type="component" value="Chromosome"/>
</dbReference>
<keyword evidence="9 11" id="KW-0456">Lyase</keyword>
<evidence type="ECO:0000256" key="10">
    <source>
        <dbReference type="ARBA" id="ARBA00049406"/>
    </source>
</evidence>
<evidence type="ECO:0000256" key="5">
    <source>
        <dbReference type="ARBA" id="ARBA00022485"/>
    </source>
</evidence>
<keyword evidence="12" id="KW-0175">Coiled coil</keyword>
<reference evidence="14 15" key="1">
    <citation type="submission" date="2017-03" db="EMBL/GenBank/DDBJ databases">
        <title>Complete genome sequence of Paenibacillus Kribbensis producing bioflocculants.</title>
        <authorList>
            <person name="Lee H.-G."/>
            <person name="Oh H.-M."/>
        </authorList>
    </citation>
    <scope>NUCLEOTIDE SEQUENCE [LARGE SCALE GENOMIC DNA]</scope>
    <source>
        <strain evidence="14 15">AM49</strain>
    </source>
</reference>
<evidence type="ECO:0000256" key="8">
    <source>
        <dbReference type="ARBA" id="ARBA00023014"/>
    </source>
</evidence>